<proteinExistence type="predicted"/>
<sequence length="155" mass="17155">MLGISESAVWVKAPSPEVGVVIVTRAGLPGYISERLRSAIDDWDQVAYLHVKQAHEFLEDWLRAESTQPAPNLDTQCHASQLLRSVSKGCYLLDIEESLSPQLTWLGSVYGHKLHVVRLGESELSTAAMDQQVEEILAKVSTLAKSILEERFIGV</sequence>
<accession>A0A1Y3NYQ3</accession>
<gene>
    <name evidence="1" type="ORF">AUC60_16595</name>
</gene>
<dbReference type="Proteomes" id="UP000195440">
    <property type="component" value="Unassembled WGS sequence"/>
</dbReference>
<reference evidence="1 2" key="1">
    <citation type="journal article" date="2017" name="Syst. Appl. Microbiol.">
        <title>Pseudomonas caspiana sp. nov., a citrus pathogen in the Pseudomonas syringae phylogenetic group.</title>
        <authorList>
            <person name="Busquets A."/>
            <person name="Gomila M."/>
            <person name="Beiki F."/>
            <person name="Mulet M."/>
            <person name="Rahimian H."/>
            <person name="Garcia-Valdes E."/>
            <person name="Lalucat J."/>
        </authorList>
    </citation>
    <scope>NUCLEOTIDE SEQUENCE [LARGE SCALE GENOMIC DNA]</scope>
    <source>
        <strain evidence="1 2">FBF102</strain>
    </source>
</reference>
<name>A0A1Y3NYQ3_9PSED</name>
<keyword evidence="2" id="KW-1185">Reference proteome</keyword>
<protein>
    <submittedName>
        <fullName evidence="1">Transketolase</fullName>
    </submittedName>
</protein>
<dbReference type="AlphaFoldDB" id="A0A1Y3NYQ3"/>
<comment type="caution">
    <text evidence="1">The sequence shown here is derived from an EMBL/GenBank/DDBJ whole genome shotgun (WGS) entry which is preliminary data.</text>
</comment>
<organism evidence="1 2">
    <name type="scientific">Pseudomonas caspiana</name>
    <dbReference type="NCBI Taxonomy" id="1451454"/>
    <lineage>
        <taxon>Bacteria</taxon>
        <taxon>Pseudomonadati</taxon>
        <taxon>Pseudomonadota</taxon>
        <taxon>Gammaproteobacteria</taxon>
        <taxon>Pseudomonadales</taxon>
        <taxon>Pseudomonadaceae</taxon>
        <taxon>Pseudomonas</taxon>
    </lineage>
</organism>
<dbReference type="OrthoDB" id="9773339at2"/>
<evidence type="ECO:0000313" key="1">
    <source>
        <dbReference type="EMBL" id="OUM72720.1"/>
    </source>
</evidence>
<evidence type="ECO:0000313" key="2">
    <source>
        <dbReference type="Proteomes" id="UP000195440"/>
    </source>
</evidence>
<dbReference type="EMBL" id="LOHF01000014">
    <property type="protein sequence ID" value="OUM72720.1"/>
    <property type="molecule type" value="Genomic_DNA"/>
</dbReference>
<dbReference type="RefSeq" id="WP_087269798.1">
    <property type="nucleotide sequence ID" value="NZ_JBJGBV010000018.1"/>
</dbReference>